<evidence type="ECO:0000259" key="10">
    <source>
        <dbReference type="Pfam" id="PF00465"/>
    </source>
</evidence>
<keyword evidence="8" id="KW-0862">Zinc</keyword>
<gene>
    <name evidence="11" type="primary">gldA_2</name>
    <name evidence="11" type="ORF">ERS852411_02588</name>
</gene>
<dbReference type="InterPro" id="IPR016205">
    <property type="entry name" value="Glycerol_DH"/>
</dbReference>
<evidence type="ECO:0000256" key="8">
    <source>
        <dbReference type="PIRSR" id="PIRSR000112-1"/>
    </source>
</evidence>
<dbReference type="PANTHER" id="PTHR43616">
    <property type="entry name" value="GLYCEROL DEHYDROGENASE"/>
    <property type="match status" value="1"/>
</dbReference>
<evidence type="ECO:0000256" key="3">
    <source>
        <dbReference type="ARBA" id="ARBA00023027"/>
    </source>
</evidence>
<comment type="cofactor">
    <cofactor evidence="8">
        <name>Zn(2+)</name>
        <dbReference type="ChEBI" id="CHEBI:29105"/>
    </cofactor>
    <text evidence="8">Binds 1 zinc ion per subunit.</text>
</comment>
<dbReference type="SUPFAM" id="SSF56796">
    <property type="entry name" value="Dehydroquinate synthase-like"/>
    <property type="match status" value="1"/>
</dbReference>
<dbReference type="GO" id="GO:0046872">
    <property type="term" value="F:metal ion binding"/>
    <property type="evidence" value="ECO:0007669"/>
    <property type="project" value="UniProtKB-KW"/>
</dbReference>
<keyword evidence="1 8" id="KW-0479">Metal-binding</keyword>
<accession>A0A174JXS6</accession>
<evidence type="ECO:0000256" key="7">
    <source>
        <dbReference type="ARBA" id="ARBA00049006"/>
    </source>
</evidence>
<keyword evidence="2 11" id="KW-0560">Oxidoreductase</keyword>
<dbReference type="AlphaFoldDB" id="A0A174JXS6"/>
<evidence type="ECO:0000256" key="4">
    <source>
        <dbReference type="ARBA" id="ARBA00037918"/>
    </source>
</evidence>
<feature type="binding site" evidence="9">
    <location>
        <begin position="97"/>
        <end position="101"/>
    </location>
    <ligand>
        <name>NAD(+)</name>
        <dbReference type="ChEBI" id="CHEBI:57540"/>
    </ligand>
</feature>
<dbReference type="Gene3D" id="1.20.1090.10">
    <property type="entry name" value="Dehydroquinate synthase-like - alpha domain"/>
    <property type="match status" value="1"/>
</dbReference>
<feature type="binding site" evidence="9">
    <location>
        <position position="134"/>
    </location>
    <ligand>
        <name>NAD(+)</name>
        <dbReference type="ChEBI" id="CHEBI:57540"/>
    </ligand>
</feature>
<organism evidence="11 12">
    <name type="scientific">Flavonifractor plautii</name>
    <name type="common">Fusobacterium plautii</name>
    <dbReference type="NCBI Taxonomy" id="292800"/>
    <lineage>
        <taxon>Bacteria</taxon>
        <taxon>Bacillati</taxon>
        <taxon>Bacillota</taxon>
        <taxon>Clostridia</taxon>
        <taxon>Eubacteriales</taxon>
        <taxon>Oscillospiraceae</taxon>
        <taxon>Flavonifractor</taxon>
    </lineage>
</organism>
<proteinExistence type="predicted"/>
<sequence length="382" mass="41179">MRNGNLIQLCSGRYYQGSGVLSHLGGDAVLLGRRALVVADAAVWPKVEARVLRSLEQSGVDTKIWLFSGHCCPGNVRSAAQAGQAYGAELVVGVGGGRALDTAKIAADHMGVRAINVPTSAATCAASAWLAVEYTDEGAFVGNNWTRYPPFAVIAELDFIVRDCPARLYAAGIVDAMAKYPEISYNIQFSNQWEKNLFSQSAQLLSENTYRLLLEHGCETIEQLRAGKITPALEDCVCAALQVTGVISAMACGGKQAAVSHTLYSYFCCVHPELAAGFLHGELVGSTLVYQLAVNGAQKEEQEALNRVLRALGMPTCLEELGLKETSEEADRIFAFLAERMPVETPKELQRLRGESDVLFHGLRDSAGKLQTKRGEAHETGI</sequence>
<feature type="domain" description="Alcohol dehydrogenase iron-type/glycerol dehydrogenase GldA" evidence="10">
    <location>
        <begin position="13"/>
        <end position="138"/>
    </location>
</feature>
<dbReference type="CDD" id="cd08550">
    <property type="entry name" value="GlyDH-like"/>
    <property type="match status" value="1"/>
</dbReference>
<comment type="catalytic activity">
    <reaction evidence="7">
        <text>glycerol + NAD(+) = dihydroxyacetone + NADH + H(+)</text>
        <dbReference type="Rhea" id="RHEA:13769"/>
        <dbReference type="ChEBI" id="CHEBI:15378"/>
        <dbReference type="ChEBI" id="CHEBI:16016"/>
        <dbReference type="ChEBI" id="CHEBI:17754"/>
        <dbReference type="ChEBI" id="CHEBI:57540"/>
        <dbReference type="ChEBI" id="CHEBI:57945"/>
        <dbReference type="EC" id="1.1.1.6"/>
    </reaction>
</comment>
<name>A0A174JXS6_FLAPL</name>
<dbReference type="EMBL" id="CYZT01000241">
    <property type="protein sequence ID" value="CUP04552.1"/>
    <property type="molecule type" value="Genomic_DNA"/>
</dbReference>
<dbReference type="Pfam" id="PF00465">
    <property type="entry name" value="Fe-ADH"/>
    <property type="match status" value="1"/>
</dbReference>
<evidence type="ECO:0000256" key="5">
    <source>
        <dbReference type="ARBA" id="ARBA00039147"/>
    </source>
</evidence>
<feature type="binding site" evidence="9">
    <location>
        <position position="40"/>
    </location>
    <ligand>
        <name>NAD(+)</name>
        <dbReference type="ChEBI" id="CHEBI:57540"/>
    </ligand>
</feature>
<dbReference type="PIRSF" id="PIRSF000112">
    <property type="entry name" value="Glycerol_dehydrogenase"/>
    <property type="match status" value="1"/>
</dbReference>
<evidence type="ECO:0000256" key="1">
    <source>
        <dbReference type="ARBA" id="ARBA00022723"/>
    </source>
</evidence>
<comment type="pathway">
    <text evidence="4">Polyol metabolism; glycerol fermentation; glycerone phosphate from glycerol (oxidative route): step 1/2.</text>
</comment>
<feature type="binding site" evidence="8">
    <location>
        <position position="261"/>
    </location>
    <ligand>
        <name>glycerol</name>
        <dbReference type="ChEBI" id="CHEBI:17754"/>
    </ligand>
</feature>
<dbReference type="EC" id="1.1.1.6" evidence="5"/>
<feature type="binding site" evidence="8">
    <location>
        <position position="280"/>
    </location>
    <ligand>
        <name>glycerol</name>
        <dbReference type="ChEBI" id="CHEBI:17754"/>
    </ligand>
</feature>
<protein>
    <recommendedName>
        <fullName evidence="6">Glycerol dehydrogenase</fullName>
        <ecNumber evidence="5">1.1.1.6</ecNumber>
    </recommendedName>
</protein>
<dbReference type="InterPro" id="IPR001670">
    <property type="entry name" value="ADH_Fe/GldA"/>
</dbReference>
<dbReference type="PANTHER" id="PTHR43616:SF5">
    <property type="entry name" value="GLYCEROL DEHYDROGENASE 1"/>
    <property type="match status" value="1"/>
</dbReference>
<feature type="binding site" evidence="8">
    <location>
        <position position="175"/>
    </location>
    <ligand>
        <name>glycerol</name>
        <dbReference type="ChEBI" id="CHEBI:17754"/>
    </ligand>
</feature>
<evidence type="ECO:0000256" key="9">
    <source>
        <dbReference type="PIRSR" id="PIRSR000112-3"/>
    </source>
</evidence>
<evidence type="ECO:0000256" key="6">
    <source>
        <dbReference type="ARBA" id="ARBA00040132"/>
    </source>
</evidence>
<reference evidence="11 12" key="1">
    <citation type="submission" date="2015-09" db="EMBL/GenBank/DDBJ databases">
        <authorList>
            <consortium name="Pathogen Informatics"/>
        </authorList>
    </citation>
    <scope>NUCLEOTIDE SEQUENCE [LARGE SCALE GENOMIC DNA]</scope>
    <source>
        <strain evidence="11 12">2789STDY5608854</strain>
    </source>
</reference>
<feature type="binding site" evidence="9">
    <location>
        <position position="130"/>
    </location>
    <ligand>
        <name>NAD(+)</name>
        <dbReference type="ChEBI" id="CHEBI:57540"/>
    </ligand>
</feature>
<evidence type="ECO:0000313" key="12">
    <source>
        <dbReference type="Proteomes" id="UP000095746"/>
    </source>
</evidence>
<dbReference type="RefSeq" id="WP_021632684.1">
    <property type="nucleotide sequence ID" value="NZ_JADNAN010000082.1"/>
</dbReference>
<evidence type="ECO:0000256" key="2">
    <source>
        <dbReference type="ARBA" id="ARBA00023002"/>
    </source>
</evidence>
<dbReference type="GO" id="GO:0008888">
    <property type="term" value="F:glycerol dehydrogenase (NAD+) activity"/>
    <property type="evidence" value="ECO:0007669"/>
    <property type="project" value="UniProtKB-EC"/>
</dbReference>
<dbReference type="Proteomes" id="UP000095746">
    <property type="component" value="Unassembled WGS sequence"/>
</dbReference>
<keyword evidence="3 9" id="KW-0520">NAD</keyword>
<evidence type="ECO:0000313" key="11">
    <source>
        <dbReference type="EMBL" id="CUP04552.1"/>
    </source>
</evidence>
<dbReference type="Gene3D" id="3.40.50.1970">
    <property type="match status" value="1"/>
</dbReference>